<dbReference type="EMBL" id="AP027142">
    <property type="protein sequence ID" value="BDV34124.1"/>
    <property type="molecule type" value="Genomic_DNA"/>
</dbReference>
<dbReference type="Pfam" id="PF18743">
    <property type="entry name" value="AHJR-like"/>
    <property type="match status" value="1"/>
</dbReference>
<dbReference type="Proteomes" id="UP001317629">
    <property type="component" value="Chromosome"/>
</dbReference>
<reference evidence="2 3" key="1">
    <citation type="journal article" date="2023" name="Int. J. Syst. Evol. Microbiol.">
        <title>Methylocystis iwaonis sp. nov., a type II methane-oxidizing bacterium from surface soil of a rice paddy field in Japan, and emended description of the genus Methylocystis (ex Whittenbury et al. 1970) Bowman et al. 1993.</title>
        <authorList>
            <person name="Kaise H."/>
            <person name="Sawadogo J.B."/>
            <person name="Alam M.S."/>
            <person name="Ueno C."/>
            <person name="Dianou D."/>
            <person name="Shinjo R."/>
            <person name="Asakawa S."/>
        </authorList>
    </citation>
    <scope>NUCLEOTIDE SEQUENCE [LARGE SCALE GENOMIC DNA]</scope>
    <source>
        <strain evidence="2 3">SS37A-Re</strain>
    </source>
</reference>
<organism evidence="2 3">
    <name type="scientific">Methylocystis iwaonis</name>
    <dbReference type="NCBI Taxonomy" id="2885079"/>
    <lineage>
        <taxon>Bacteria</taxon>
        <taxon>Pseudomonadati</taxon>
        <taxon>Pseudomonadota</taxon>
        <taxon>Alphaproteobacteria</taxon>
        <taxon>Hyphomicrobiales</taxon>
        <taxon>Methylocystaceae</taxon>
        <taxon>Methylocystis</taxon>
    </lineage>
</organism>
<name>A0ABM8E866_9HYPH</name>
<accession>A0ABM8E866</accession>
<evidence type="ECO:0000259" key="1">
    <source>
        <dbReference type="Pfam" id="PF18743"/>
    </source>
</evidence>
<evidence type="ECO:0000313" key="3">
    <source>
        <dbReference type="Proteomes" id="UP001317629"/>
    </source>
</evidence>
<dbReference type="RefSeq" id="WP_281931756.1">
    <property type="nucleotide sequence ID" value="NZ_AP027142.1"/>
</dbReference>
<protein>
    <recommendedName>
        <fullName evidence="1">REase AHJR-like domain-containing protein</fullName>
    </recommendedName>
</protein>
<gene>
    <name evidence="2" type="ORF">SS37A_16530</name>
</gene>
<dbReference type="InterPro" id="IPR040902">
    <property type="entry name" value="AHJR-like"/>
</dbReference>
<proteinExistence type="predicted"/>
<evidence type="ECO:0000313" key="2">
    <source>
        <dbReference type="EMBL" id="BDV34124.1"/>
    </source>
</evidence>
<keyword evidence="3" id="KW-1185">Reference proteome</keyword>
<sequence>MREPEHSRRLIIDQLAPRLEAEGYSVVYEPPRQLLPPFMGSYVPDAIALGQDKKIAIEVIVEGQSSEAKERDLRRLFRDARDWELNVYFVRPGEAAELSPVSLHAIEDAIESLESLAQAGALAAALIMGWGIFEALARYLAPDKYRKPQTPARLVESLANSGYVTPSEADFLREAGRLRNSLAHGDLERGVKEGDVRRLIAVLRELRTLAVDGVH</sequence>
<feature type="domain" description="REase AHJR-like" evidence="1">
    <location>
        <begin position="11"/>
        <end position="96"/>
    </location>
</feature>